<dbReference type="PANTHER" id="PTHR45865">
    <property type="entry name" value="E3 UBIQUITIN-PROTEIN LIGASE SHPRH FAMILY MEMBER"/>
    <property type="match status" value="1"/>
</dbReference>
<dbReference type="InterPro" id="IPR027417">
    <property type="entry name" value="P-loop_NTPase"/>
</dbReference>
<feature type="compositionally biased region" description="Low complexity" evidence="1">
    <location>
        <begin position="64"/>
        <end position="100"/>
    </location>
</feature>
<evidence type="ECO:0000256" key="1">
    <source>
        <dbReference type="SAM" id="MobiDB-lite"/>
    </source>
</evidence>
<protein>
    <recommendedName>
        <fullName evidence="3">Helicase C-terminal domain-containing protein</fullName>
    </recommendedName>
</protein>
<sequence length="216" mass="22806">MEPSFNPALERQAVGRVHRLGQKRSVEIIKLVVENSVEERIIKVVEKKFGKMTEDGLVDATAPASPGARNNRASASNSSSSDTAASPPAAAAAATPVKSEAAVKAERARSRGMRDGDDDGDDNDDPDSSNGLSEEAQAMKNAIVGNVASEKTKMYAEEFDMLFGHEGGADDDDAELIVAEHGMGDNDGDDDSDSDDGSNNGSDAEQGGRRRARLRL</sequence>
<dbReference type="SUPFAM" id="SSF52540">
    <property type="entry name" value="P-loop containing nucleoside triphosphate hydrolases"/>
    <property type="match status" value="1"/>
</dbReference>
<organism evidence="2">
    <name type="scientific">Craspedostauros australis</name>
    <dbReference type="NCBI Taxonomy" id="1486917"/>
    <lineage>
        <taxon>Eukaryota</taxon>
        <taxon>Sar</taxon>
        <taxon>Stramenopiles</taxon>
        <taxon>Ochrophyta</taxon>
        <taxon>Bacillariophyta</taxon>
        <taxon>Bacillariophyceae</taxon>
        <taxon>Bacillariophycidae</taxon>
        <taxon>Naviculales</taxon>
        <taxon>Naviculaceae</taxon>
        <taxon>Craspedostauros</taxon>
    </lineage>
</organism>
<accession>A0A7R9WNL6</accession>
<feature type="compositionally biased region" description="Basic and acidic residues" evidence="1">
    <location>
        <begin position="101"/>
        <end position="115"/>
    </location>
</feature>
<name>A0A7R9WNL6_9STRA</name>
<feature type="region of interest" description="Disordered" evidence="1">
    <location>
        <begin position="52"/>
        <end position="144"/>
    </location>
</feature>
<feature type="compositionally biased region" description="Acidic residues" evidence="1">
    <location>
        <begin position="116"/>
        <end position="127"/>
    </location>
</feature>
<proteinExistence type="predicted"/>
<reference evidence="2" key="1">
    <citation type="submission" date="2021-01" db="EMBL/GenBank/DDBJ databases">
        <authorList>
            <person name="Corre E."/>
            <person name="Pelletier E."/>
            <person name="Niang G."/>
            <person name="Scheremetjew M."/>
            <person name="Finn R."/>
            <person name="Kale V."/>
            <person name="Holt S."/>
            <person name="Cochrane G."/>
            <person name="Meng A."/>
            <person name="Brown T."/>
            <person name="Cohen L."/>
        </authorList>
    </citation>
    <scope>NUCLEOTIDE SEQUENCE</scope>
    <source>
        <strain evidence="2">CCMP3328</strain>
    </source>
</reference>
<feature type="compositionally biased region" description="Acidic residues" evidence="1">
    <location>
        <begin position="186"/>
        <end position="196"/>
    </location>
</feature>
<evidence type="ECO:0008006" key="3">
    <source>
        <dbReference type="Google" id="ProtNLM"/>
    </source>
</evidence>
<feature type="region of interest" description="Disordered" evidence="1">
    <location>
        <begin position="164"/>
        <end position="216"/>
    </location>
</feature>
<dbReference type="InterPro" id="IPR052583">
    <property type="entry name" value="ATP-helicase/E3_Ub-Ligase"/>
</dbReference>
<dbReference type="AlphaFoldDB" id="A0A7R9WNL6"/>
<dbReference type="EMBL" id="HBEF01002235">
    <property type="protein sequence ID" value="CAD8329295.1"/>
    <property type="molecule type" value="Transcribed_RNA"/>
</dbReference>
<evidence type="ECO:0000313" key="2">
    <source>
        <dbReference type="EMBL" id="CAD8329295.1"/>
    </source>
</evidence>
<dbReference type="PANTHER" id="PTHR45865:SF1">
    <property type="entry name" value="E3 UBIQUITIN-PROTEIN LIGASE SHPRH"/>
    <property type="match status" value="1"/>
</dbReference>
<gene>
    <name evidence="2" type="ORF">CAUS1442_LOCUS1393</name>
</gene>
<dbReference type="Gene3D" id="3.40.50.300">
    <property type="entry name" value="P-loop containing nucleotide triphosphate hydrolases"/>
    <property type="match status" value="1"/>
</dbReference>